<dbReference type="PANTHER" id="PTHR24095">
    <property type="entry name" value="ACETYL-COENZYME A SYNTHETASE"/>
    <property type="match status" value="1"/>
</dbReference>
<feature type="domain" description="AMP-dependent synthetase/ligase" evidence="2">
    <location>
        <begin position="1"/>
        <end position="46"/>
    </location>
</feature>
<dbReference type="GO" id="GO:0006085">
    <property type="term" value="P:acetyl-CoA biosynthetic process"/>
    <property type="evidence" value="ECO:0007669"/>
    <property type="project" value="TreeGrafter"/>
</dbReference>
<dbReference type="Pfam" id="PF00501">
    <property type="entry name" value="AMP-binding"/>
    <property type="match status" value="2"/>
</dbReference>
<dbReference type="SUPFAM" id="SSF56801">
    <property type="entry name" value="Acetyl-CoA synthetase-like"/>
    <property type="match status" value="1"/>
</dbReference>
<evidence type="ECO:0000313" key="3">
    <source>
        <dbReference type="EMBL" id="AXM06245.1"/>
    </source>
</evidence>
<evidence type="ECO:0000313" key="4">
    <source>
        <dbReference type="EMBL" id="PHJ27251.1"/>
    </source>
</evidence>
<protein>
    <submittedName>
        <fullName evidence="4">Acetyl-CoA synthetase</fullName>
    </submittedName>
</protein>
<dbReference type="AlphaFoldDB" id="A0AA44U491"/>
<dbReference type="Gene3D" id="3.40.50.12780">
    <property type="entry name" value="N-terminal domain of ligase-like"/>
    <property type="match status" value="1"/>
</dbReference>
<gene>
    <name evidence="4" type="ORF">APS60_04600</name>
    <name evidence="3" type="ORF">DXN06_03030</name>
</gene>
<dbReference type="GO" id="GO:0005829">
    <property type="term" value="C:cytosol"/>
    <property type="evidence" value="ECO:0007669"/>
    <property type="project" value="TreeGrafter"/>
</dbReference>
<dbReference type="GO" id="GO:0003987">
    <property type="term" value="F:acetate-CoA ligase activity"/>
    <property type="evidence" value="ECO:0007669"/>
    <property type="project" value="TreeGrafter"/>
</dbReference>
<dbReference type="PANTHER" id="PTHR24095:SF14">
    <property type="entry name" value="ACETYL-COENZYME A SYNTHETASE 1"/>
    <property type="match status" value="1"/>
</dbReference>
<dbReference type="InterPro" id="IPR000873">
    <property type="entry name" value="AMP-dep_synth/lig_dom"/>
</dbReference>
<evidence type="ECO:0000259" key="2">
    <source>
        <dbReference type="Pfam" id="PF00501"/>
    </source>
</evidence>
<evidence type="ECO:0000256" key="1">
    <source>
        <dbReference type="ARBA" id="ARBA00022990"/>
    </source>
</evidence>
<dbReference type="KEGG" id="cacn:RN83_04905"/>
<feature type="domain" description="AMP-dependent synthetase/ligase" evidence="2">
    <location>
        <begin position="71"/>
        <end position="222"/>
    </location>
</feature>
<dbReference type="Proteomes" id="UP000256621">
    <property type="component" value="Chromosome"/>
</dbReference>
<keyword evidence="1" id="KW-0007">Acetylation</keyword>
<evidence type="ECO:0000313" key="6">
    <source>
        <dbReference type="Proteomes" id="UP000256621"/>
    </source>
</evidence>
<reference evidence="3 6" key="2">
    <citation type="submission" date="2018-08" db="EMBL/GenBank/DDBJ databases">
        <title>Genome sequencing of Cutibacterium acnes KCOM 1315.</title>
        <authorList>
            <person name="Kook J.-K."/>
            <person name="Park S.-N."/>
            <person name="Lim Y.K."/>
        </authorList>
    </citation>
    <scope>NUCLEOTIDE SEQUENCE [LARGE SCALE GENOMIC DNA]</scope>
    <source>
        <strain evidence="3 6">KCOM 1315</strain>
    </source>
</reference>
<organism evidence="4 5">
    <name type="scientific">Cutibacterium acnes</name>
    <name type="common">Propionibacterium acnes</name>
    <dbReference type="NCBI Taxonomy" id="1747"/>
    <lineage>
        <taxon>Bacteria</taxon>
        <taxon>Bacillati</taxon>
        <taxon>Actinomycetota</taxon>
        <taxon>Actinomycetes</taxon>
        <taxon>Propionibacteriales</taxon>
        <taxon>Propionibacteriaceae</taxon>
        <taxon>Cutibacterium</taxon>
    </lineage>
</organism>
<dbReference type="Proteomes" id="UP000223982">
    <property type="component" value="Unassembled WGS sequence"/>
</dbReference>
<sequence>MANVLKVMGVRKGDVVTIYLPRIPEIFFAMLACAKIGAVHSVFSPTVENVIVVRNTKTEVSMDSTRDHWYDELCKLPIAKGKCETVQVDTEDPLFILYTSGFTGKPKAIVHTHGGYQVGTYITLKQYFDIKEEDRWWCTADPGWINGHSYLVYGPLLNGATVFMHEGGPTYPYPDGWWQLIEHYGITSFYTAPTAIRTLMRFGDAWVRKHDLSSLRILGSVG</sequence>
<dbReference type="EMBL" id="CP031442">
    <property type="protein sequence ID" value="AXM06245.1"/>
    <property type="molecule type" value="Genomic_DNA"/>
</dbReference>
<name>A0AA44U491_CUTAC</name>
<dbReference type="EMBL" id="LKVB01000004">
    <property type="protein sequence ID" value="PHJ27251.1"/>
    <property type="molecule type" value="Genomic_DNA"/>
</dbReference>
<reference evidence="4 5" key="1">
    <citation type="submission" date="2017-02" db="EMBL/GenBank/DDBJ databases">
        <title>Prevalence of linear plasmids in Propionibacterium acnes isolates obtained from cancerous prostatic tissue.</title>
        <authorList>
            <person name="Davidsson S."/>
            <person name="Bruggemann H."/>
        </authorList>
    </citation>
    <scope>NUCLEOTIDE SEQUENCE [LARGE SCALE GENOMIC DNA]</scope>
    <source>
        <strain evidence="4 5">09-9</strain>
    </source>
</reference>
<dbReference type="InterPro" id="IPR042099">
    <property type="entry name" value="ANL_N_sf"/>
</dbReference>
<evidence type="ECO:0000313" key="5">
    <source>
        <dbReference type="Proteomes" id="UP000223982"/>
    </source>
</evidence>
<accession>A0AA44U491</accession>
<proteinExistence type="predicted"/>